<name>A0A5C8KKW7_9GAMM</name>
<comment type="similarity">
    <text evidence="2">Belongs to the autoinducer-2 exporter (AI-2E) (TC 2.A.86) family.</text>
</comment>
<keyword evidence="3 7" id="KW-0812">Transmembrane</keyword>
<evidence type="ECO:0000256" key="5">
    <source>
        <dbReference type="ARBA" id="ARBA00023136"/>
    </source>
</evidence>
<organism evidence="8 9">
    <name type="scientific">Alkalisalibacterium limincola</name>
    <dbReference type="NCBI Taxonomy" id="2699169"/>
    <lineage>
        <taxon>Bacteria</taxon>
        <taxon>Pseudomonadati</taxon>
        <taxon>Pseudomonadota</taxon>
        <taxon>Gammaproteobacteria</taxon>
        <taxon>Lysobacterales</taxon>
        <taxon>Lysobacteraceae</taxon>
        <taxon>Alkalisalibacterium</taxon>
    </lineage>
</organism>
<sequence>MRRRRRVRTAPQRLRRGPRHERPRGQALSARRRGGSGLDDPSTAAARGNPRTGRRCPRRGHAGANRRRWARAGCAGRPGQRAPVKGKRRHAGQARTAAVADRHRAPGFDGDADAGSARWHGPGRRLGAGRPGGTCLGWRRSRARRPASVNSESDQPGAAPPLPDPPPESPPARSRTALPLYILAALALLYTAWLAGPLVVPVLVAMFLALIGNPIVLVLERLWIPRWIGALGVIFVGLAALVLLANVLVEPAAEWVQQAPAEVRQHAPKLRALTAPFEEANRAASESLLELSGRPQTVPETPEEVEGSELWAVLSGTPITLASVGAIMLLSFFFLVYGGGLQQRVVGLFPDRARKRTTVDILRTVQVEVSRYVFTITVINLVLGVLTAAALWLIGLEIEDALLWGFFVAVLNYAPYVGPLVAAIALTLVGMVAFDDLWHALAVPGAYLALNILEGQFLTPIILGRRMRISPLILLLWLLLWGWIWGVVGLLLAVPMLVTLKIIASRVEGWQGWASVMER</sequence>
<evidence type="ECO:0000313" key="8">
    <source>
        <dbReference type="EMBL" id="TXK59794.1"/>
    </source>
</evidence>
<feature type="transmembrane region" description="Helical" evidence="7">
    <location>
        <begin position="401"/>
        <end position="434"/>
    </location>
</feature>
<evidence type="ECO:0000256" key="6">
    <source>
        <dbReference type="SAM" id="MobiDB-lite"/>
    </source>
</evidence>
<feature type="compositionally biased region" description="Basic residues" evidence="6">
    <location>
        <begin position="52"/>
        <end position="70"/>
    </location>
</feature>
<dbReference type="AlphaFoldDB" id="A0A5C8KKW7"/>
<gene>
    <name evidence="8" type="ORF">FU658_12625</name>
</gene>
<evidence type="ECO:0000256" key="4">
    <source>
        <dbReference type="ARBA" id="ARBA00022989"/>
    </source>
</evidence>
<feature type="compositionally biased region" description="Basic residues" evidence="6">
    <location>
        <begin position="1"/>
        <end position="22"/>
    </location>
</feature>
<dbReference type="Pfam" id="PF01594">
    <property type="entry name" value="AI-2E_transport"/>
    <property type="match status" value="1"/>
</dbReference>
<evidence type="ECO:0000256" key="7">
    <source>
        <dbReference type="SAM" id="Phobius"/>
    </source>
</evidence>
<dbReference type="GO" id="GO:0016020">
    <property type="term" value="C:membrane"/>
    <property type="evidence" value="ECO:0007669"/>
    <property type="project" value="UniProtKB-SubCell"/>
</dbReference>
<feature type="transmembrane region" description="Helical" evidence="7">
    <location>
        <begin position="475"/>
        <end position="498"/>
    </location>
</feature>
<dbReference type="Proteomes" id="UP000321248">
    <property type="component" value="Unassembled WGS sequence"/>
</dbReference>
<keyword evidence="9" id="KW-1185">Reference proteome</keyword>
<feature type="compositionally biased region" description="Pro residues" evidence="6">
    <location>
        <begin position="158"/>
        <end position="170"/>
    </location>
</feature>
<feature type="transmembrane region" description="Helical" evidence="7">
    <location>
        <begin position="227"/>
        <end position="249"/>
    </location>
</feature>
<protein>
    <submittedName>
        <fullName evidence="8">AI-2E family transporter</fullName>
    </submittedName>
</protein>
<comment type="subcellular location">
    <subcellularLocation>
        <location evidence="1">Membrane</location>
        <topology evidence="1">Multi-pass membrane protein</topology>
    </subcellularLocation>
</comment>
<keyword evidence="5 7" id="KW-0472">Membrane</keyword>
<dbReference type="GO" id="GO:0055085">
    <property type="term" value="P:transmembrane transport"/>
    <property type="evidence" value="ECO:0007669"/>
    <property type="project" value="TreeGrafter"/>
</dbReference>
<evidence type="ECO:0000256" key="1">
    <source>
        <dbReference type="ARBA" id="ARBA00004141"/>
    </source>
</evidence>
<feature type="transmembrane region" description="Helical" evidence="7">
    <location>
        <begin position="310"/>
        <end position="337"/>
    </location>
</feature>
<dbReference type="OrthoDB" id="9799225at2"/>
<accession>A0A5C8KKW7</accession>
<proteinExistence type="inferred from homology"/>
<feature type="compositionally biased region" description="Gly residues" evidence="6">
    <location>
        <begin position="124"/>
        <end position="135"/>
    </location>
</feature>
<reference evidence="8 9" key="1">
    <citation type="submission" date="2019-08" db="EMBL/GenBank/DDBJ databases">
        <authorList>
            <person name="Karlyshev A.V."/>
        </authorList>
    </citation>
    <scope>NUCLEOTIDE SEQUENCE [LARGE SCALE GENOMIC DNA]</scope>
    <source>
        <strain evidence="8 9">Alg18-2.2</strain>
    </source>
</reference>
<feature type="region of interest" description="Disordered" evidence="6">
    <location>
        <begin position="1"/>
        <end position="172"/>
    </location>
</feature>
<dbReference type="PANTHER" id="PTHR21716:SF16">
    <property type="entry name" value="BLL1467 PROTEIN"/>
    <property type="match status" value="1"/>
</dbReference>
<evidence type="ECO:0000256" key="3">
    <source>
        <dbReference type="ARBA" id="ARBA00022692"/>
    </source>
</evidence>
<evidence type="ECO:0000256" key="2">
    <source>
        <dbReference type="ARBA" id="ARBA00009773"/>
    </source>
</evidence>
<keyword evidence="4 7" id="KW-1133">Transmembrane helix</keyword>
<dbReference type="PANTHER" id="PTHR21716">
    <property type="entry name" value="TRANSMEMBRANE PROTEIN"/>
    <property type="match status" value="1"/>
</dbReference>
<comment type="caution">
    <text evidence="8">The sequence shown here is derived from an EMBL/GenBank/DDBJ whole genome shotgun (WGS) entry which is preliminary data.</text>
</comment>
<dbReference type="InterPro" id="IPR002549">
    <property type="entry name" value="AI-2E-like"/>
</dbReference>
<evidence type="ECO:0000313" key="9">
    <source>
        <dbReference type="Proteomes" id="UP000321248"/>
    </source>
</evidence>
<feature type="transmembrane region" description="Helical" evidence="7">
    <location>
        <begin position="202"/>
        <end position="220"/>
    </location>
</feature>
<dbReference type="EMBL" id="VRTS01000010">
    <property type="protein sequence ID" value="TXK59794.1"/>
    <property type="molecule type" value="Genomic_DNA"/>
</dbReference>
<feature type="transmembrane region" description="Helical" evidence="7">
    <location>
        <begin position="178"/>
        <end position="196"/>
    </location>
</feature>
<feature type="transmembrane region" description="Helical" evidence="7">
    <location>
        <begin position="372"/>
        <end position="395"/>
    </location>
</feature>